<dbReference type="EMBL" id="CP020715">
    <property type="protein sequence ID" value="ARJ04542.1"/>
    <property type="molecule type" value="Genomic_DNA"/>
</dbReference>
<dbReference type="Pfam" id="PF00561">
    <property type="entry name" value="Abhydrolase_1"/>
    <property type="match status" value="1"/>
</dbReference>
<dbReference type="PANTHER" id="PTHR43433">
    <property type="entry name" value="HYDROLASE, ALPHA/BETA FOLD FAMILY PROTEIN"/>
    <property type="match status" value="1"/>
</dbReference>
<accession>A0A1X9LJ70</accession>
<organism evidence="1 2">
    <name type="scientific">Cnuibacter physcomitrellae</name>
    <dbReference type="NCBI Taxonomy" id="1619308"/>
    <lineage>
        <taxon>Bacteria</taxon>
        <taxon>Bacillati</taxon>
        <taxon>Actinomycetota</taxon>
        <taxon>Actinomycetes</taxon>
        <taxon>Micrococcales</taxon>
        <taxon>Microbacteriaceae</taxon>
        <taxon>Cnuibacter</taxon>
    </lineage>
</organism>
<dbReference type="AlphaFoldDB" id="A0A1X9LJ70"/>
<dbReference type="GO" id="GO:0004806">
    <property type="term" value="F:triacylglycerol lipase activity"/>
    <property type="evidence" value="ECO:0007669"/>
    <property type="project" value="TreeGrafter"/>
</dbReference>
<sequence length="306" mass="32942">MSDSGAEARRVAVARDESLPDVDWADPPAGTVVSTFLAPSGRLATWSLGDPAHPRVVLVAGATGSKEDFHFLMPELVAAGYFTQSYDLAGNFQSAGAGPWNLEPPEDRYTLRLFVDDMIAFLEAGTTPAHLLGYSFAGVVAAVVAVQRPELVASLTFLGTPPDPGQSFAGVKRLGPFARLATPGAAAALMRWGVQVNVLHVKPGRLAFVRDRFRFTRRDAHRDIMRIMMEAPDVESRLRALSIPKAVAVGEHDLWPLERHARFAEAIGASISVYRTGHSPCEDAPYELAADMLALFEKADPPAPSA</sequence>
<dbReference type="Proteomes" id="UP000192775">
    <property type="component" value="Chromosome"/>
</dbReference>
<dbReference type="InterPro" id="IPR029058">
    <property type="entry name" value="AB_hydrolase_fold"/>
</dbReference>
<dbReference type="GO" id="GO:0046503">
    <property type="term" value="P:glycerolipid catabolic process"/>
    <property type="evidence" value="ECO:0007669"/>
    <property type="project" value="TreeGrafter"/>
</dbReference>
<dbReference type="Gene3D" id="3.40.50.1820">
    <property type="entry name" value="alpha/beta hydrolase"/>
    <property type="match status" value="1"/>
</dbReference>
<dbReference type="RefSeq" id="WP_085018683.1">
    <property type="nucleotide sequence ID" value="NZ_BMHD01000001.1"/>
</dbReference>
<evidence type="ECO:0000313" key="1">
    <source>
        <dbReference type="EMBL" id="ARJ04542.1"/>
    </source>
</evidence>
<reference evidence="1 2" key="1">
    <citation type="submission" date="2017-04" db="EMBL/GenBank/DDBJ databases">
        <authorList>
            <person name="Afonso C.L."/>
            <person name="Miller P.J."/>
            <person name="Scott M.A."/>
            <person name="Spackman E."/>
            <person name="Goraichik I."/>
            <person name="Dimitrov K.M."/>
            <person name="Suarez D.L."/>
            <person name="Swayne D.E."/>
        </authorList>
    </citation>
    <scope>NUCLEOTIDE SEQUENCE [LARGE SCALE GENOMIC DNA]</scope>
    <source>
        <strain evidence="2">XA(T)</strain>
    </source>
</reference>
<gene>
    <name evidence="1" type="ORF">B5808_04350</name>
</gene>
<dbReference type="InterPro" id="IPR000073">
    <property type="entry name" value="AB_hydrolase_1"/>
</dbReference>
<dbReference type="STRING" id="1619308.B5808_04350"/>
<protein>
    <submittedName>
        <fullName evidence="1">Alpha/beta hydrolase</fullName>
    </submittedName>
</protein>
<evidence type="ECO:0000313" key="2">
    <source>
        <dbReference type="Proteomes" id="UP000192775"/>
    </source>
</evidence>
<dbReference type="InterPro" id="IPR050471">
    <property type="entry name" value="AB_hydrolase"/>
</dbReference>
<proteinExistence type="predicted"/>
<keyword evidence="2" id="KW-1185">Reference proteome</keyword>
<name>A0A1X9LJ70_9MICO</name>
<dbReference type="SUPFAM" id="SSF53474">
    <property type="entry name" value="alpha/beta-Hydrolases"/>
    <property type="match status" value="1"/>
</dbReference>
<keyword evidence="1" id="KW-0378">Hydrolase</keyword>
<dbReference type="KEGG" id="cphy:B5808_04350"/>
<dbReference type="PANTHER" id="PTHR43433:SF5">
    <property type="entry name" value="AB HYDROLASE-1 DOMAIN-CONTAINING PROTEIN"/>
    <property type="match status" value="1"/>
</dbReference>